<dbReference type="Proteomes" id="UP000199630">
    <property type="component" value="Unassembled WGS sequence"/>
</dbReference>
<evidence type="ECO:0000313" key="4">
    <source>
        <dbReference type="Proteomes" id="UP000199630"/>
    </source>
</evidence>
<reference evidence="4" key="1">
    <citation type="submission" date="2016-10" db="EMBL/GenBank/DDBJ databases">
        <authorList>
            <person name="Varghese N."/>
            <person name="Submissions S."/>
        </authorList>
    </citation>
    <scope>NUCLEOTIDE SEQUENCE [LARGE SCALE GENOMIC DNA]</scope>
    <source>
        <strain evidence="4">DSM 26471</strain>
    </source>
</reference>
<gene>
    <name evidence="3" type="ORF">SAMN04487991_0807</name>
</gene>
<sequence>MRLLWALAAICCLTGTALTAQDVPQGNAQGGPQDSPQGEATDPASAAGSVRNGKLIFPVLVFDRARVLSQSQAGQDLEARAEAERSALLAENDKIYADLEAEEQAIADMRDSLSDEDFKARAQAFDAKVTEVRAEQDAKGKELQTFYDTRLAQLEQDMNGVLTGIARDYGAVLMFERGQVYLMSGAIDVSAIAIDRLDARDDDEAAAEDTTESTVEDTVEDSGGPKEANPAQE</sequence>
<evidence type="ECO:0000256" key="1">
    <source>
        <dbReference type="SAM" id="MobiDB-lite"/>
    </source>
</evidence>
<proteinExistence type="predicted"/>
<evidence type="ECO:0000313" key="3">
    <source>
        <dbReference type="EMBL" id="SFI76302.1"/>
    </source>
</evidence>
<dbReference type="InterPro" id="IPR024930">
    <property type="entry name" value="Skp_dom_sf"/>
</dbReference>
<dbReference type="RefSeq" id="WP_090057690.1">
    <property type="nucleotide sequence ID" value="NZ_FORH01000001.1"/>
</dbReference>
<dbReference type="Pfam" id="PF03938">
    <property type="entry name" value="OmpH"/>
    <property type="match status" value="1"/>
</dbReference>
<dbReference type="AlphaFoldDB" id="A0A1I3KUY4"/>
<feature type="chain" id="PRO_5011630033" evidence="2">
    <location>
        <begin position="20"/>
        <end position="233"/>
    </location>
</feature>
<dbReference type="STRING" id="588602.SAMN04487991_0807"/>
<dbReference type="EMBL" id="FORH01000001">
    <property type="protein sequence ID" value="SFI76302.1"/>
    <property type="molecule type" value="Genomic_DNA"/>
</dbReference>
<keyword evidence="4" id="KW-1185">Reference proteome</keyword>
<dbReference type="InterPro" id="IPR005632">
    <property type="entry name" value="Chaperone_Skp"/>
</dbReference>
<evidence type="ECO:0000256" key="2">
    <source>
        <dbReference type="SAM" id="SignalP"/>
    </source>
</evidence>
<dbReference type="SUPFAM" id="SSF111384">
    <property type="entry name" value="OmpH-like"/>
    <property type="match status" value="1"/>
</dbReference>
<dbReference type="OrthoDB" id="7868372at2"/>
<organism evidence="3 4">
    <name type="scientific">Celeribacter neptunius</name>
    <dbReference type="NCBI Taxonomy" id="588602"/>
    <lineage>
        <taxon>Bacteria</taxon>
        <taxon>Pseudomonadati</taxon>
        <taxon>Pseudomonadota</taxon>
        <taxon>Alphaproteobacteria</taxon>
        <taxon>Rhodobacterales</taxon>
        <taxon>Roseobacteraceae</taxon>
        <taxon>Celeribacter</taxon>
    </lineage>
</organism>
<feature type="region of interest" description="Disordered" evidence="1">
    <location>
        <begin position="24"/>
        <end position="47"/>
    </location>
</feature>
<feature type="signal peptide" evidence="2">
    <location>
        <begin position="1"/>
        <end position="19"/>
    </location>
</feature>
<dbReference type="Gene3D" id="3.30.910.20">
    <property type="entry name" value="Skp domain"/>
    <property type="match status" value="1"/>
</dbReference>
<feature type="region of interest" description="Disordered" evidence="1">
    <location>
        <begin position="202"/>
        <end position="233"/>
    </location>
</feature>
<feature type="compositionally biased region" description="Polar residues" evidence="1">
    <location>
        <begin position="24"/>
        <end position="38"/>
    </location>
</feature>
<feature type="compositionally biased region" description="Acidic residues" evidence="1">
    <location>
        <begin position="202"/>
        <end position="220"/>
    </location>
</feature>
<dbReference type="SMART" id="SM00935">
    <property type="entry name" value="OmpH"/>
    <property type="match status" value="1"/>
</dbReference>
<accession>A0A1I3KUY4</accession>
<name>A0A1I3KUY4_9RHOB</name>
<keyword evidence="2" id="KW-0732">Signal</keyword>
<dbReference type="GO" id="GO:0051082">
    <property type="term" value="F:unfolded protein binding"/>
    <property type="evidence" value="ECO:0007669"/>
    <property type="project" value="InterPro"/>
</dbReference>
<protein>
    <submittedName>
        <fullName evidence="3">Periplasmic chaperone for outer membrane proteins Skp</fullName>
    </submittedName>
</protein>